<dbReference type="Proteomes" id="UP000321595">
    <property type="component" value="Chromosome"/>
</dbReference>
<dbReference type="SUPFAM" id="SSF53597">
    <property type="entry name" value="Dihydrofolate reductase-like"/>
    <property type="match status" value="1"/>
</dbReference>
<keyword evidence="5 8" id="KW-0521">NADP</keyword>
<dbReference type="FunFam" id="3.40.430.10:FF:000001">
    <property type="entry name" value="Dihydrofolate reductase"/>
    <property type="match status" value="1"/>
</dbReference>
<keyword evidence="4 8" id="KW-0554">One-carbon metabolism</keyword>
<dbReference type="OrthoDB" id="9804315at2"/>
<protein>
    <recommendedName>
        <fullName evidence="3 8">Dihydrofolate reductase</fullName>
        <ecNumber evidence="3 8">1.5.1.3</ecNumber>
    </recommendedName>
</protein>
<name>A0A5B8Y107_9DELT</name>
<dbReference type="PIRSF" id="PIRSF000194">
    <property type="entry name" value="DHFR"/>
    <property type="match status" value="1"/>
</dbReference>
<dbReference type="EC" id="1.5.1.3" evidence="3 8"/>
<dbReference type="CDD" id="cd00209">
    <property type="entry name" value="DHFR"/>
    <property type="match status" value="1"/>
</dbReference>
<evidence type="ECO:0000256" key="6">
    <source>
        <dbReference type="ARBA" id="ARBA00023002"/>
    </source>
</evidence>
<evidence type="ECO:0000256" key="8">
    <source>
        <dbReference type="PIRNR" id="PIRNR000194"/>
    </source>
</evidence>
<evidence type="ECO:0000256" key="7">
    <source>
        <dbReference type="ARBA" id="ARBA00025067"/>
    </source>
</evidence>
<dbReference type="AlphaFoldDB" id="A0A5B8Y107"/>
<dbReference type="Pfam" id="PF00186">
    <property type="entry name" value="DHFR_1"/>
    <property type="match status" value="1"/>
</dbReference>
<evidence type="ECO:0000256" key="4">
    <source>
        <dbReference type="ARBA" id="ARBA00022563"/>
    </source>
</evidence>
<dbReference type="InterPro" id="IPR024072">
    <property type="entry name" value="DHFR-like_dom_sf"/>
</dbReference>
<dbReference type="PANTHER" id="PTHR48069:SF3">
    <property type="entry name" value="DIHYDROFOLATE REDUCTASE"/>
    <property type="match status" value="1"/>
</dbReference>
<dbReference type="InterPro" id="IPR017925">
    <property type="entry name" value="DHFR_CS"/>
</dbReference>
<dbReference type="UniPathway" id="UPA00077">
    <property type="reaction ID" value="UER00158"/>
</dbReference>
<dbReference type="PANTHER" id="PTHR48069">
    <property type="entry name" value="DIHYDROFOLATE REDUCTASE"/>
    <property type="match status" value="1"/>
</dbReference>
<evidence type="ECO:0000313" key="12">
    <source>
        <dbReference type="Proteomes" id="UP000321595"/>
    </source>
</evidence>
<sequence length="178" mass="19698">MKISLIAAVAENYVIGKDGDLPWRLPSDLKWFKAKTIGKTCLMGRLTWESLGFPLPSRRIIVVSSRGVEGIESASSPEDAIELADPSEDQELMILGGSGLYQHFLPRADRFYLTVVHAKPEGDTRFPAIVPSEWKVVESTHVAADEKNPYAHTFLVLDRIQAAQGREGSDELNASDFE</sequence>
<dbReference type="RefSeq" id="WP_146962859.1">
    <property type="nucleotide sequence ID" value="NZ_CP042467.1"/>
</dbReference>
<evidence type="ECO:0000259" key="10">
    <source>
        <dbReference type="PROSITE" id="PS51330"/>
    </source>
</evidence>
<keyword evidence="12" id="KW-1185">Reference proteome</keyword>
<proteinExistence type="inferred from homology"/>
<dbReference type="Gene3D" id="3.40.430.10">
    <property type="entry name" value="Dihydrofolate Reductase, subunit A"/>
    <property type="match status" value="1"/>
</dbReference>
<comment type="catalytic activity">
    <reaction evidence="8">
        <text>(6S)-5,6,7,8-tetrahydrofolate + NADP(+) = 7,8-dihydrofolate + NADPH + H(+)</text>
        <dbReference type="Rhea" id="RHEA:15009"/>
        <dbReference type="ChEBI" id="CHEBI:15378"/>
        <dbReference type="ChEBI" id="CHEBI:57451"/>
        <dbReference type="ChEBI" id="CHEBI:57453"/>
        <dbReference type="ChEBI" id="CHEBI:57783"/>
        <dbReference type="ChEBI" id="CHEBI:58349"/>
        <dbReference type="EC" id="1.5.1.3"/>
    </reaction>
</comment>
<evidence type="ECO:0000256" key="2">
    <source>
        <dbReference type="ARBA" id="ARBA00009539"/>
    </source>
</evidence>
<evidence type="ECO:0000256" key="3">
    <source>
        <dbReference type="ARBA" id="ARBA00012856"/>
    </source>
</evidence>
<dbReference type="PRINTS" id="PR00070">
    <property type="entry name" value="DHFR"/>
</dbReference>
<dbReference type="PROSITE" id="PS51330">
    <property type="entry name" value="DHFR_2"/>
    <property type="match status" value="1"/>
</dbReference>
<dbReference type="InterPro" id="IPR012259">
    <property type="entry name" value="DHFR"/>
</dbReference>
<dbReference type="GO" id="GO:0046452">
    <property type="term" value="P:dihydrofolate metabolic process"/>
    <property type="evidence" value="ECO:0007669"/>
    <property type="project" value="TreeGrafter"/>
</dbReference>
<evidence type="ECO:0000256" key="9">
    <source>
        <dbReference type="RuleBase" id="RU004474"/>
    </source>
</evidence>
<evidence type="ECO:0000313" key="11">
    <source>
        <dbReference type="EMBL" id="QED29626.1"/>
    </source>
</evidence>
<comment type="function">
    <text evidence="7 8">Key enzyme in folate metabolism. Catalyzes an essential reaction for de novo glycine and purine synthesis, and for DNA precursor synthesis.</text>
</comment>
<evidence type="ECO:0000256" key="5">
    <source>
        <dbReference type="ARBA" id="ARBA00022857"/>
    </source>
</evidence>
<dbReference type="GO" id="GO:0046654">
    <property type="term" value="P:tetrahydrofolate biosynthetic process"/>
    <property type="evidence" value="ECO:0007669"/>
    <property type="project" value="UniProtKB-UniPathway"/>
</dbReference>
<dbReference type="GO" id="GO:0005829">
    <property type="term" value="C:cytosol"/>
    <property type="evidence" value="ECO:0007669"/>
    <property type="project" value="TreeGrafter"/>
</dbReference>
<dbReference type="GO" id="GO:0046655">
    <property type="term" value="P:folic acid metabolic process"/>
    <property type="evidence" value="ECO:0007669"/>
    <property type="project" value="TreeGrafter"/>
</dbReference>
<gene>
    <name evidence="11" type="ORF">FRD01_20780</name>
</gene>
<dbReference type="GO" id="GO:0070401">
    <property type="term" value="F:NADP+ binding"/>
    <property type="evidence" value="ECO:0007669"/>
    <property type="project" value="UniProtKB-ARBA"/>
</dbReference>
<dbReference type="KEGG" id="bbae:FRD01_20780"/>
<dbReference type="GO" id="GO:0004146">
    <property type="term" value="F:dihydrofolate reductase activity"/>
    <property type="evidence" value="ECO:0007669"/>
    <property type="project" value="UniProtKB-EC"/>
</dbReference>
<dbReference type="GO" id="GO:0006730">
    <property type="term" value="P:one-carbon metabolic process"/>
    <property type="evidence" value="ECO:0007669"/>
    <property type="project" value="UniProtKB-KW"/>
</dbReference>
<comment type="pathway">
    <text evidence="1 8">Cofactor biosynthesis; tetrahydrofolate biosynthesis; 5,6,7,8-tetrahydrofolate from 7,8-dihydrofolate: step 1/1.</text>
</comment>
<comment type="similarity">
    <text evidence="2 8 9">Belongs to the dihydrofolate reductase family.</text>
</comment>
<feature type="domain" description="DHFR" evidence="10">
    <location>
        <begin position="2"/>
        <end position="159"/>
    </location>
</feature>
<dbReference type="InterPro" id="IPR001796">
    <property type="entry name" value="DHFR_dom"/>
</dbReference>
<reference evidence="11 12" key="1">
    <citation type="submission" date="2019-08" db="EMBL/GenBank/DDBJ databases">
        <authorList>
            <person name="Liang Q."/>
        </authorList>
    </citation>
    <scope>NUCLEOTIDE SEQUENCE [LARGE SCALE GENOMIC DNA]</scope>
    <source>
        <strain evidence="11 12">V1718</strain>
    </source>
</reference>
<dbReference type="EMBL" id="CP042467">
    <property type="protein sequence ID" value="QED29626.1"/>
    <property type="molecule type" value="Genomic_DNA"/>
</dbReference>
<accession>A0A5B8Y107</accession>
<keyword evidence="6 8" id="KW-0560">Oxidoreductase</keyword>
<evidence type="ECO:0000256" key="1">
    <source>
        <dbReference type="ARBA" id="ARBA00004903"/>
    </source>
</evidence>
<organism evidence="11 12">
    <name type="scientific">Microvenator marinus</name>
    <dbReference type="NCBI Taxonomy" id="2600177"/>
    <lineage>
        <taxon>Bacteria</taxon>
        <taxon>Deltaproteobacteria</taxon>
        <taxon>Bradymonadales</taxon>
        <taxon>Microvenatoraceae</taxon>
        <taxon>Microvenator</taxon>
    </lineage>
</organism>
<dbReference type="PROSITE" id="PS00075">
    <property type="entry name" value="DHFR_1"/>
    <property type="match status" value="1"/>
</dbReference>